<feature type="compositionally biased region" description="Basic residues" evidence="1">
    <location>
        <begin position="53"/>
        <end position="67"/>
    </location>
</feature>
<dbReference type="AlphaFoldDB" id="A0A0C9X5P3"/>
<reference evidence="3" key="2">
    <citation type="submission" date="2015-01" db="EMBL/GenBank/DDBJ databases">
        <title>Evolutionary Origins and Diversification of the Mycorrhizal Mutualists.</title>
        <authorList>
            <consortium name="DOE Joint Genome Institute"/>
            <consortium name="Mycorrhizal Genomics Consortium"/>
            <person name="Kohler A."/>
            <person name="Kuo A."/>
            <person name="Nagy L.G."/>
            <person name="Floudas D."/>
            <person name="Copeland A."/>
            <person name="Barry K.W."/>
            <person name="Cichocki N."/>
            <person name="Veneault-Fourrey C."/>
            <person name="LaButti K."/>
            <person name="Lindquist E.A."/>
            <person name="Lipzen A."/>
            <person name="Lundell T."/>
            <person name="Morin E."/>
            <person name="Murat C."/>
            <person name="Riley R."/>
            <person name="Ohm R."/>
            <person name="Sun H."/>
            <person name="Tunlid A."/>
            <person name="Henrissat B."/>
            <person name="Grigoriev I.V."/>
            <person name="Hibbett D.S."/>
            <person name="Martin F."/>
        </authorList>
    </citation>
    <scope>NUCLEOTIDE SEQUENCE [LARGE SCALE GENOMIC DNA]</scope>
    <source>
        <strain evidence="3">LaAM-08-1</strain>
    </source>
</reference>
<protein>
    <submittedName>
        <fullName evidence="2">Uncharacterized protein</fullName>
    </submittedName>
</protein>
<evidence type="ECO:0000313" key="3">
    <source>
        <dbReference type="Proteomes" id="UP000054477"/>
    </source>
</evidence>
<name>A0A0C9X5P3_9AGAR</name>
<dbReference type="EMBL" id="KN838963">
    <property type="protein sequence ID" value="KIJ91827.1"/>
    <property type="molecule type" value="Genomic_DNA"/>
</dbReference>
<keyword evidence="3" id="KW-1185">Reference proteome</keyword>
<dbReference type="Proteomes" id="UP000054477">
    <property type="component" value="Unassembled WGS sequence"/>
</dbReference>
<reference evidence="2 3" key="1">
    <citation type="submission" date="2014-04" db="EMBL/GenBank/DDBJ databases">
        <authorList>
            <consortium name="DOE Joint Genome Institute"/>
            <person name="Kuo A."/>
            <person name="Kohler A."/>
            <person name="Nagy L.G."/>
            <person name="Floudas D."/>
            <person name="Copeland A."/>
            <person name="Barry K.W."/>
            <person name="Cichocki N."/>
            <person name="Veneault-Fourrey C."/>
            <person name="LaButti K."/>
            <person name="Lindquist E.A."/>
            <person name="Lipzen A."/>
            <person name="Lundell T."/>
            <person name="Morin E."/>
            <person name="Murat C."/>
            <person name="Sun H."/>
            <person name="Tunlid A."/>
            <person name="Henrissat B."/>
            <person name="Grigoriev I.V."/>
            <person name="Hibbett D.S."/>
            <person name="Martin F."/>
            <person name="Nordberg H.P."/>
            <person name="Cantor M.N."/>
            <person name="Hua S.X."/>
        </authorList>
    </citation>
    <scope>NUCLEOTIDE SEQUENCE [LARGE SCALE GENOMIC DNA]</scope>
    <source>
        <strain evidence="2 3">LaAM-08-1</strain>
    </source>
</reference>
<organism evidence="2 3">
    <name type="scientific">Laccaria amethystina LaAM-08-1</name>
    <dbReference type="NCBI Taxonomy" id="1095629"/>
    <lineage>
        <taxon>Eukaryota</taxon>
        <taxon>Fungi</taxon>
        <taxon>Dikarya</taxon>
        <taxon>Basidiomycota</taxon>
        <taxon>Agaricomycotina</taxon>
        <taxon>Agaricomycetes</taxon>
        <taxon>Agaricomycetidae</taxon>
        <taxon>Agaricales</taxon>
        <taxon>Agaricineae</taxon>
        <taxon>Hydnangiaceae</taxon>
        <taxon>Laccaria</taxon>
    </lineage>
</organism>
<evidence type="ECO:0000313" key="2">
    <source>
        <dbReference type="EMBL" id="KIJ91827.1"/>
    </source>
</evidence>
<evidence type="ECO:0000256" key="1">
    <source>
        <dbReference type="SAM" id="MobiDB-lite"/>
    </source>
</evidence>
<feature type="compositionally biased region" description="Low complexity" evidence="1">
    <location>
        <begin position="38"/>
        <end position="52"/>
    </location>
</feature>
<accession>A0A0C9X5P3</accession>
<feature type="region of interest" description="Disordered" evidence="1">
    <location>
        <begin position="23"/>
        <end position="118"/>
    </location>
</feature>
<feature type="compositionally biased region" description="Basic and acidic residues" evidence="1">
    <location>
        <begin position="75"/>
        <end position="92"/>
    </location>
</feature>
<sequence>MPVHTTTIHDTCPRRHVTINTMARQHSHPRPSQPIPAHPTNTTPPDTTSSLPGHKRHPQTTTRKHAHATTTARQHPRDKTTTPRCNYDRHNYDNTPPTNGINGDERPTGLPHPRHPWTLPMATTAQHDNNAMAPRRNTT</sequence>
<proteinExistence type="predicted"/>
<dbReference type="HOGENOM" id="CLU_1845421_0_0_1"/>
<gene>
    <name evidence="2" type="ORF">K443DRAFT_14073</name>
</gene>